<evidence type="ECO:0000313" key="3">
    <source>
        <dbReference type="Proteomes" id="UP000265768"/>
    </source>
</evidence>
<evidence type="ECO:0000313" key="2">
    <source>
        <dbReference type="EMBL" id="RJL24019.1"/>
    </source>
</evidence>
<name>A0A3A4A7V7_9ACTN</name>
<dbReference type="EMBL" id="QZEY01000017">
    <property type="protein sequence ID" value="RJL24019.1"/>
    <property type="molecule type" value="Genomic_DNA"/>
</dbReference>
<dbReference type="AlphaFoldDB" id="A0A3A4A7V7"/>
<keyword evidence="1" id="KW-0472">Membrane</keyword>
<accession>A0A3A4A7V7</accession>
<feature type="transmembrane region" description="Helical" evidence="1">
    <location>
        <begin position="73"/>
        <end position="93"/>
    </location>
</feature>
<organism evidence="2 3">
    <name type="scientific">Bailinhaonella thermotolerans</name>
    <dbReference type="NCBI Taxonomy" id="1070861"/>
    <lineage>
        <taxon>Bacteria</taxon>
        <taxon>Bacillati</taxon>
        <taxon>Actinomycetota</taxon>
        <taxon>Actinomycetes</taxon>
        <taxon>Streptosporangiales</taxon>
        <taxon>Streptosporangiaceae</taxon>
        <taxon>Bailinhaonella</taxon>
    </lineage>
</organism>
<reference evidence="2 3" key="1">
    <citation type="submission" date="2018-09" db="EMBL/GenBank/DDBJ databases">
        <title>YIM 75507 draft genome.</title>
        <authorList>
            <person name="Tang S."/>
            <person name="Feng Y."/>
        </authorList>
    </citation>
    <scope>NUCLEOTIDE SEQUENCE [LARGE SCALE GENOMIC DNA]</scope>
    <source>
        <strain evidence="2 3">YIM 75507</strain>
    </source>
</reference>
<keyword evidence="3" id="KW-1185">Reference proteome</keyword>
<evidence type="ECO:0000256" key="1">
    <source>
        <dbReference type="SAM" id="Phobius"/>
    </source>
</evidence>
<dbReference type="Proteomes" id="UP000265768">
    <property type="component" value="Unassembled WGS sequence"/>
</dbReference>
<keyword evidence="1" id="KW-1133">Transmembrane helix</keyword>
<feature type="transmembrane region" description="Helical" evidence="1">
    <location>
        <begin position="40"/>
        <end position="61"/>
    </location>
</feature>
<dbReference type="RefSeq" id="WP_119930275.1">
    <property type="nucleotide sequence ID" value="NZ_QZEY01000017.1"/>
</dbReference>
<protein>
    <submittedName>
        <fullName evidence="2">Uncharacterized protein</fullName>
    </submittedName>
</protein>
<keyword evidence="1" id="KW-0812">Transmembrane</keyword>
<proteinExistence type="predicted"/>
<sequence length="120" mass="12051">MNLSSDVFRAAAAEMILAAPPPSDGSGGATTFLNSSAGTMIKAVCGAVALILVIVAVFKAVQGVMRGRPAESAKVVVGCLFVAAILFNLQLTIELIQQFGKILGAMIDSLGDLTGGKAGG</sequence>
<gene>
    <name evidence="2" type="ORF">D5H75_31835</name>
</gene>
<comment type="caution">
    <text evidence="2">The sequence shown here is derived from an EMBL/GenBank/DDBJ whole genome shotgun (WGS) entry which is preliminary data.</text>
</comment>